<gene>
    <name evidence="11" type="ORF">PV06_11361</name>
</gene>
<protein>
    <recommendedName>
        <fullName evidence="10">FAD-binding FR-type domain-containing protein</fullName>
    </recommendedName>
</protein>
<dbReference type="GeneID" id="27363435"/>
<evidence type="ECO:0000256" key="9">
    <source>
        <dbReference type="SAM" id="Phobius"/>
    </source>
</evidence>
<dbReference type="RefSeq" id="XP_016256580.1">
    <property type="nucleotide sequence ID" value="XM_016413020.1"/>
</dbReference>
<feature type="domain" description="FAD-binding FR-type" evidence="10">
    <location>
        <begin position="330"/>
        <end position="465"/>
    </location>
</feature>
<evidence type="ECO:0000256" key="6">
    <source>
        <dbReference type="ARBA" id="ARBA00023002"/>
    </source>
</evidence>
<keyword evidence="4 9" id="KW-0812">Transmembrane</keyword>
<keyword evidence="12" id="KW-1185">Reference proteome</keyword>
<evidence type="ECO:0000256" key="1">
    <source>
        <dbReference type="ARBA" id="ARBA00004141"/>
    </source>
</evidence>
<dbReference type="Pfam" id="PF08030">
    <property type="entry name" value="NAD_binding_6"/>
    <property type="match status" value="1"/>
</dbReference>
<evidence type="ECO:0000256" key="8">
    <source>
        <dbReference type="ARBA" id="ARBA00023136"/>
    </source>
</evidence>
<feature type="transmembrane region" description="Helical" evidence="9">
    <location>
        <begin position="213"/>
        <end position="232"/>
    </location>
</feature>
<dbReference type="EMBL" id="KN847360">
    <property type="protein sequence ID" value="KIW36364.1"/>
    <property type="molecule type" value="Genomic_DNA"/>
</dbReference>
<dbReference type="GO" id="GO:0015677">
    <property type="term" value="P:copper ion import"/>
    <property type="evidence" value="ECO:0007669"/>
    <property type="project" value="TreeGrafter"/>
</dbReference>
<evidence type="ECO:0000256" key="3">
    <source>
        <dbReference type="ARBA" id="ARBA00022448"/>
    </source>
</evidence>
<feature type="transmembrane region" description="Helical" evidence="9">
    <location>
        <begin position="128"/>
        <end position="154"/>
    </location>
</feature>
<feature type="transmembrane region" description="Helical" evidence="9">
    <location>
        <begin position="174"/>
        <end position="192"/>
    </location>
</feature>
<dbReference type="OrthoDB" id="4494341at2759"/>
<dbReference type="InterPro" id="IPR017927">
    <property type="entry name" value="FAD-bd_FR_type"/>
</dbReference>
<evidence type="ECO:0000313" key="11">
    <source>
        <dbReference type="EMBL" id="KIW36364.1"/>
    </source>
</evidence>
<dbReference type="GO" id="GO:0005886">
    <property type="term" value="C:plasma membrane"/>
    <property type="evidence" value="ECO:0007669"/>
    <property type="project" value="TreeGrafter"/>
</dbReference>
<dbReference type="HOGENOM" id="CLU_010365_3_1_1"/>
<dbReference type="SFLD" id="SFLDS00052">
    <property type="entry name" value="Ferric_Reductase_Domain"/>
    <property type="match status" value="1"/>
</dbReference>
<keyword evidence="7" id="KW-0406">Ion transport</keyword>
<dbReference type="InterPro" id="IPR039261">
    <property type="entry name" value="FNR_nucleotide-bd"/>
</dbReference>
<sequence length="619" mass="68777">MLSTIRVTRFTFFSPFSLQLSLVAEAISADYSKGGDADIDRKILDNINYSLSHYYIWTILGMLGLFLAYRITQRATVYIRFLVSIDGARGSQHYFSSGSPSISFLKARLLYAPTFRHRRAQEIALGRWIVLGCLPTCIEVAIILIFIAVNGLYLTWKLPWIHSNTEVLKASANRAGTLCVANLLPIMVLSSMRNPLISLLNISYATFNMMHRWLGRLAALQALAHATCWLIVKAESEGWAAMLSATHKPFIYSGLTAALGFAVILLQSLKAARHLAYELFLHLHIALAVLVLACLCRHLEDLPQKALVIGAAAAWGVFRGLRLLTLLYRNLGSKVTTADVDILPHYALRISIKCPRPCSFSPGQSLYLTLPAVGLWTAHPFSVAWSGDSGALDSTLSTGSQCVGGRYFDQKAVYRSETSTEKVMFLIIKTRSGLTKKLWRRAIKADGPLQTIALIEGPYGITRDLSSYEMVILFAGGVGITYHLGYIRTLIRGYALEMVATKRITLVWVIPSTGCLDWIRSWLREILVMKGRSEVLQIFVYITRARWTECVQSSGGTIRVSKGRPDIESLMRQEAAEKLGCMGVSVCSSGGLADEVRRVSRVMLDKGVNLDFVEERFGW</sequence>
<keyword evidence="3" id="KW-0813">Transport</keyword>
<feature type="transmembrane region" description="Helical" evidence="9">
    <location>
        <begin position="471"/>
        <end position="491"/>
    </location>
</feature>
<dbReference type="InterPro" id="IPR051410">
    <property type="entry name" value="Ferric/Cupric_Reductase"/>
</dbReference>
<dbReference type="GO" id="GO:0006879">
    <property type="term" value="P:intracellular iron ion homeostasis"/>
    <property type="evidence" value="ECO:0007669"/>
    <property type="project" value="TreeGrafter"/>
</dbReference>
<comment type="subcellular location">
    <subcellularLocation>
        <location evidence="1">Membrane</location>
        <topology evidence="1">Multi-pass membrane protein</topology>
    </subcellularLocation>
</comment>
<comment type="similarity">
    <text evidence="2">Belongs to the ferric reductase (FRE) family.</text>
</comment>
<dbReference type="AlphaFoldDB" id="A0A0D2DKT8"/>
<proteinExistence type="inferred from homology"/>
<dbReference type="PANTHER" id="PTHR32361">
    <property type="entry name" value="FERRIC/CUPRIC REDUCTASE TRANSMEMBRANE COMPONENT"/>
    <property type="match status" value="1"/>
</dbReference>
<dbReference type="STRING" id="215243.A0A0D2DKT8"/>
<keyword evidence="5 9" id="KW-1133">Transmembrane helix</keyword>
<evidence type="ECO:0000256" key="7">
    <source>
        <dbReference type="ARBA" id="ARBA00023065"/>
    </source>
</evidence>
<keyword evidence="6" id="KW-0560">Oxidoreductase</keyword>
<organism evidence="11 12">
    <name type="scientific">Exophiala oligosperma</name>
    <dbReference type="NCBI Taxonomy" id="215243"/>
    <lineage>
        <taxon>Eukaryota</taxon>
        <taxon>Fungi</taxon>
        <taxon>Dikarya</taxon>
        <taxon>Ascomycota</taxon>
        <taxon>Pezizomycotina</taxon>
        <taxon>Eurotiomycetes</taxon>
        <taxon>Chaetothyriomycetidae</taxon>
        <taxon>Chaetothyriales</taxon>
        <taxon>Herpotrichiellaceae</taxon>
        <taxon>Exophiala</taxon>
    </lineage>
</organism>
<dbReference type="CDD" id="cd06186">
    <property type="entry name" value="NOX_Duox_like_FAD_NADP"/>
    <property type="match status" value="1"/>
</dbReference>
<dbReference type="Proteomes" id="UP000053342">
    <property type="component" value="Unassembled WGS sequence"/>
</dbReference>
<name>A0A0D2DKT8_9EURO</name>
<dbReference type="VEuPathDB" id="FungiDB:PV06_11361"/>
<feature type="transmembrane region" description="Helical" evidence="9">
    <location>
        <begin position="252"/>
        <end position="272"/>
    </location>
</feature>
<keyword evidence="8 9" id="KW-0472">Membrane</keyword>
<dbReference type="Pfam" id="PF01794">
    <property type="entry name" value="Ferric_reduct"/>
    <property type="match status" value="1"/>
</dbReference>
<feature type="transmembrane region" description="Helical" evidence="9">
    <location>
        <begin position="306"/>
        <end position="324"/>
    </location>
</feature>
<evidence type="ECO:0000256" key="4">
    <source>
        <dbReference type="ARBA" id="ARBA00022692"/>
    </source>
</evidence>
<dbReference type="SUPFAM" id="SSF52343">
    <property type="entry name" value="Ferredoxin reductase-like, C-terminal NADP-linked domain"/>
    <property type="match status" value="1"/>
</dbReference>
<dbReference type="SFLD" id="SFLDG01168">
    <property type="entry name" value="Ferric_reductase_subgroup_(FRE"/>
    <property type="match status" value="1"/>
</dbReference>
<dbReference type="PANTHER" id="PTHR32361:SF26">
    <property type="entry name" value="FAD-BINDING 8 DOMAIN-CONTAINING PROTEIN-RELATED"/>
    <property type="match status" value="1"/>
</dbReference>
<dbReference type="PROSITE" id="PS51384">
    <property type="entry name" value="FAD_FR"/>
    <property type="match status" value="1"/>
</dbReference>
<feature type="transmembrane region" description="Helical" evidence="9">
    <location>
        <begin position="279"/>
        <end position="300"/>
    </location>
</feature>
<dbReference type="Gene3D" id="3.40.50.80">
    <property type="entry name" value="Nucleotide-binding domain of ferredoxin-NADP reductase (FNR) module"/>
    <property type="match status" value="1"/>
</dbReference>
<feature type="transmembrane region" description="Helical" evidence="9">
    <location>
        <begin position="52"/>
        <end position="71"/>
    </location>
</feature>
<dbReference type="GO" id="GO:0006826">
    <property type="term" value="P:iron ion transport"/>
    <property type="evidence" value="ECO:0007669"/>
    <property type="project" value="TreeGrafter"/>
</dbReference>
<evidence type="ECO:0000256" key="5">
    <source>
        <dbReference type="ARBA" id="ARBA00022989"/>
    </source>
</evidence>
<reference evidence="11 12" key="1">
    <citation type="submission" date="2015-01" db="EMBL/GenBank/DDBJ databases">
        <title>The Genome Sequence of Exophiala oligosperma CBS72588.</title>
        <authorList>
            <consortium name="The Broad Institute Genomics Platform"/>
            <person name="Cuomo C."/>
            <person name="de Hoog S."/>
            <person name="Gorbushina A."/>
            <person name="Stielow B."/>
            <person name="Teixiera M."/>
            <person name="Abouelleil A."/>
            <person name="Chapman S.B."/>
            <person name="Priest M."/>
            <person name="Young S.K."/>
            <person name="Wortman J."/>
            <person name="Nusbaum C."/>
            <person name="Birren B."/>
        </authorList>
    </citation>
    <scope>NUCLEOTIDE SEQUENCE [LARGE SCALE GENOMIC DNA]</scope>
    <source>
        <strain evidence="11 12">CBS 72588</strain>
    </source>
</reference>
<evidence type="ECO:0000313" key="12">
    <source>
        <dbReference type="Proteomes" id="UP000053342"/>
    </source>
</evidence>
<accession>A0A0D2DKT8</accession>
<evidence type="ECO:0000256" key="2">
    <source>
        <dbReference type="ARBA" id="ARBA00006278"/>
    </source>
</evidence>
<dbReference type="InterPro" id="IPR013121">
    <property type="entry name" value="Fe_red_NAD-bd_6"/>
</dbReference>
<dbReference type="GO" id="GO:0000293">
    <property type="term" value="F:ferric-chelate reductase activity"/>
    <property type="evidence" value="ECO:0007669"/>
    <property type="project" value="TreeGrafter"/>
</dbReference>
<evidence type="ECO:0000259" key="10">
    <source>
        <dbReference type="PROSITE" id="PS51384"/>
    </source>
</evidence>
<dbReference type="InterPro" id="IPR013130">
    <property type="entry name" value="Fe3_Rdtase_TM_dom"/>
</dbReference>